<sequence length="53" mass="6166">MVTSLFMLSLTVLITFLALYSIDKLVTRLKKVDYKSSKPEIAPEMEFSRPNHY</sequence>
<dbReference type="RefSeq" id="WP_197316971.1">
    <property type="nucleotide sequence ID" value="NZ_JADZSC010000002.1"/>
</dbReference>
<evidence type="ECO:0000313" key="2">
    <source>
        <dbReference type="EMBL" id="MBH0230331.1"/>
    </source>
</evidence>
<evidence type="ECO:0000313" key="3">
    <source>
        <dbReference type="Proteomes" id="UP000614490"/>
    </source>
</evidence>
<dbReference type="AlphaFoldDB" id="A0A931HVT3"/>
<keyword evidence="1" id="KW-1133">Transmembrane helix</keyword>
<dbReference type="EMBL" id="JADZSC010000002">
    <property type="protein sequence ID" value="MBH0230331.1"/>
    <property type="molecule type" value="Genomic_DNA"/>
</dbReference>
<keyword evidence="3" id="KW-1185">Reference proteome</keyword>
<proteinExistence type="predicted"/>
<gene>
    <name evidence="2" type="ORF">H0267_08920</name>
</gene>
<evidence type="ECO:0000256" key="1">
    <source>
        <dbReference type="SAM" id="Phobius"/>
    </source>
</evidence>
<protein>
    <submittedName>
        <fullName evidence="2">Uncharacterized protein</fullName>
    </submittedName>
</protein>
<keyword evidence="1" id="KW-0812">Transmembrane</keyword>
<comment type="caution">
    <text evidence="2">The sequence shown here is derived from an EMBL/GenBank/DDBJ whole genome shotgun (WGS) entry which is preliminary data.</text>
</comment>
<feature type="transmembrane region" description="Helical" evidence="1">
    <location>
        <begin position="6"/>
        <end position="22"/>
    </location>
</feature>
<accession>A0A931HVT3</accession>
<keyword evidence="1" id="KW-0472">Membrane</keyword>
<dbReference type="Proteomes" id="UP000614490">
    <property type="component" value="Unassembled WGS sequence"/>
</dbReference>
<organism evidence="2 3">
    <name type="scientific">Halobacillus yeomjeoni</name>
    <dbReference type="NCBI Taxonomy" id="311194"/>
    <lineage>
        <taxon>Bacteria</taxon>
        <taxon>Bacillati</taxon>
        <taxon>Bacillota</taxon>
        <taxon>Bacilli</taxon>
        <taxon>Bacillales</taxon>
        <taxon>Bacillaceae</taxon>
        <taxon>Halobacillus</taxon>
    </lineage>
</organism>
<reference evidence="2 3" key="1">
    <citation type="journal article" date="2005" name="Int. J. Syst. Evol. Microbiol.">
        <title>Halobacillus yeomjeoni sp. nov., isolated from a marine solar saltern in Korea.</title>
        <authorList>
            <person name="Yoon J.H."/>
            <person name="Kang S.J."/>
            <person name="Lee C.H."/>
            <person name="Oh H.W."/>
            <person name="Oh T.K."/>
        </authorList>
    </citation>
    <scope>NUCLEOTIDE SEQUENCE [LARGE SCALE GENOMIC DNA]</scope>
    <source>
        <strain evidence="2 3">KCTC 3957</strain>
    </source>
</reference>
<name>A0A931HVT3_9BACI</name>